<evidence type="ECO:0000313" key="2">
    <source>
        <dbReference type="Proteomes" id="UP001164539"/>
    </source>
</evidence>
<evidence type="ECO:0000313" key="1">
    <source>
        <dbReference type="EMBL" id="KAJ4718748.1"/>
    </source>
</evidence>
<dbReference type="Proteomes" id="UP001164539">
    <property type="component" value="Chromosome 5"/>
</dbReference>
<sequence>MSNNSSSRCAACKSLRRKCPSDCLLSPYFPSSLPHRFSAVHKIFGASNITKMLQQLPLHLRAEAADCMALEAHLRVQDPVYGCVGLIFQLQQQIIEVQSEILKTKSEIAVYNAQQQQQHWQQWQQQQ</sequence>
<proteinExistence type="predicted"/>
<organism evidence="1 2">
    <name type="scientific">Melia azedarach</name>
    <name type="common">Chinaberry tree</name>
    <dbReference type="NCBI Taxonomy" id="155640"/>
    <lineage>
        <taxon>Eukaryota</taxon>
        <taxon>Viridiplantae</taxon>
        <taxon>Streptophyta</taxon>
        <taxon>Embryophyta</taxon>
        <taxon>Tracheophyta</taxon>
        <taxon>Spermatophyta</taxon>
        <taxon>Magnoliopsida</taxon>
        <taxon>eudicotyledons</taxon>
        <taxon>Gunneridae</taxon>
        <taxon>Pentapetalae</taxon>
        <taxon>rosids</taxon>
        <taxon>malvids</taxon>
        <taxon>Sapindales</taxon>
        <taxon>Meliaceae</taxon>
        <taxon>Melia</taxon>
    </lineage>
</organism>
<name>A0ACC1Y6D8_MELAZ</name>
<protein>
    <submittedName>
        <fullName evidence="1">LOB domain-containing protein</fullName>
    </submittedName>
</protein>
<keyword evidence="2" id="KW-1185">Reference proteome</keyword>
<dbReference type="EMBL" id="CM051398">
    <property type="protein sequence ID" value="KAJ4718748.1"/>
    <property type="molecule type" value="Genomic_DNA"/>
</dbReference>
<accession>A0ACC1Y6D8</accession>
<reference evidence="1 2" key="1">
    <citation type="journal article" date="2023" name="Science">
        <title>Complex scaffold remodeling in plant triterpene biosynthesis.</title>
        <authorList>
            <person name="De La Pena R."/>
            <person name="Hodgson H."/>
            <person name="Liu J.C."/>
            <person name="Stephenson M.J."/>
            <person name="Martin A.C."/>
            <person name="Owen C."/>
            <person name="Harkess A."/>
            <person name="Leebens-Mack J."/>
            <person name="Jimenez L.E."/>
            <person name="Osbourn A."/>
            <person name="Sattely E.S."/>
        </authorList>
    </citation>
    <scope>NUCLEOTIDE SEQUENCE [LARGE SCALE GENOMIC DNA]</scope>
    <source>
        <strain evidence="2">cv. JPN11</strain>
        <tissue evidence="1">Leaf</tissue>
    </source>
</reference>
<comment type="caution">
    <text evidence="1">The sequence shown here is derived from an EMBL/GenBank/DDBJ whole genome shotgun (WGS) entry which is preliminary data.</text>
</comment>
<gene>
    <name evidence="1" type="ORF">OWV82_010392</name>
</gene>